<dbReference type="Proteomes" id="UP000824782">
    <property type="component" value="Unassembled WGS sequence"/>
</dbReference>
<keyword evidence="2" id="KW-1185">Reference proteome</keyword>
<gene>
    <name evidence="1" type="ORF">GDO81_026792</name>
</gene>
<accession>A0AAV6YR48</accession>
<proteinExistence type="predicted"/>
<organism evidence="1 2">
    <name type="scientific">Engystomops pustulosus</name>
    <name type="common">Tungara frog</name>
    <name type="synonym">Physalaemus pustulosus</name>
    <dbReference type="NCBI Taxonomy" id="76066"/>
    <lineage>
        <taxon>Eukaryota</taxon>
        <taxon>Metazoa</taxon>
        <taxon>Chordata</taxon>
        <taxon>Craniata</taxon>
        <taxon>Vertebrata</taxon>
        <taxon>Euteleostomi</taxon>
        <taxon>Amphibia</taxon>
        <taxon>Batrachia</taxon>
        <taxon>Anura</taxon>
        <taxon>Neobatrachia</taxon>
        <taxon>Hyloidea</taxon>
        <taxon>Leptodactylidae</taxon>
        <taxon>Leiuperinae</taxon>
        <taxon>Engystomops</taxon>
    </lineage>
</organism>
<name>A0AAV6YR48_ENGPU</name>
<dbReference type="AlphaFoldDB" id="A0AAV6YR48"/>
<sequence>MQCVMRIPGYSAAPRLCYICTELIQKRPGRNIQLQTSTRRMMHHQRGRHCMQEGGDCTVQGVTRGGATACRRMVTAQYRV</sequence>
<dbReference type="EMBL" id="WNYA01047380">
    <property type="protein sequence ID" value="KAG8536263.1"/>
    <property type="molecule type" value="Genomic_DNA"/>
</dbReference>
<protein>
    <submittedName>
        <fullName evidence="1">Uncharacterized protein</fullName>
    </submittedName>
</protein>
<evidence type="ECO:0000313" key="1">
    <source>
        <dbReference type="EMBL" id="KAG8536263.1"/>
    </source>
</evidence>
<comment type="caution">
    <text evidence="1">The sequence shown here is derived from an EMBL/GenBank/DDBJ whole genome shotgun (WGS) entry which is preliminary data.</text>
</comment>
<evidence type="ECO:0000313" key="2">
    <source>
        <dbReference type="Proteomes" id="UP000824782"/>
    </source>
</evidence>
<reference evidence="1" key="1">
    <citation type="thesis" date="2020" institute="ProQuest LLC" country="789 East Eisenhower Parkway, Ann Arbor, MI, USA">
        <title>Comparative Genomics and Chromosome Evolution.</title>
        <authorList>
            <person name="Mudd A.B."/>
        </authorList>
    </citation>
    <scope>NUCLEOTIDE SEQUENCE</scope>
    <source>
        <strain evidence="1">237g6f4</strain>
        <tissue evidence="1">Blood</tissue>
    </source>
</reference>